<dbReference type="GO" id="GO:0046872">
    <property type="term" value="F:metal ion binding"/>
    <property type="evidence" value="ECO:0007669"/>
    <property type="project" value="UniProtKB-KW"/>
</dbReference>
<keyword evidence="3" id="KW-0378">Hydrolase</keyword>
<gene>
    <name evidence="7" type="ORF">SAMN04488090_0029</name>
</gene>
<dbReference type="OrthoDB" id="9764377at2"/>
<evidence type="ECO:0000259" key="6">
    <source>
        <dbReference type="Pfam" id="PF00884"/>
    </source>
</evidence>
<keyword evidence="5" id="KW-0732">Signal</keyword>
<dbReference type="Pfam" id="PF00884">
    <property type="entry name" value="Sulfatase"/>
    <property type="match status" value="1"/>
</dbReference>
<name>A0A1G9HF64_9BACT</name>
<dbReference type="InterPro" id="IPR017850">
    <property type="entry name" value="Alkaline_phosphatase_core_sf"/>
</dbReference>
<protein>
    <submittedName>
        <fullName evidence="7">Arylsulfatase</fullName>
    </submittedName>
</protein>
<dbReference type="Gene3D" id="3.40.720.10">
    <property type="entry name" value="Alkaline Phosphatase, subunit A"/>
    <property type="match status" value="1"/>
</dbReference>
<feature type="chain" id="PRO_5011557908" evidence="5">
    <location>
        <begin position="20"/>
        <end position="754"/>
    </location>
</feature>
<evidence type="ECO:0000313" key="8">
    <source>
        <dbReference type="Proteomes" id="UP000198901"/>
    </source>
</evidence>
<dbReference type="RefSeq" id="WP_093197747.1">
    <property type="nucleotide sequence ID" value="NZ_FNGS01000001.1"/>
</dbReference>
<dbReference type="InterPro" id="IPR000917">
    <property type="entry name" value="Sulfatase_N"/>
</dbReference>
<evidence type="ECO:0000256" key="5">
    <source>
        <dbReference type="SAM" id="SignalP"/>
    </source>
</evidence>
<accession>A0A1G9HF64</accession>
<evidence type="ECO:0000256" key="4">
    <source>
        <dbReference type="ARBA" id="ARBA00022837"/>
    </source>
</evidence>
<dbReference type="GO" id="GO:0016787">
    <property type="term" value="F:hydrolase activity"/>
    <property type="evidence" value="ECO:0007669"/>
    <property type="project" value="UniProtKB-KW"/>
</dbReference>
<dbReference type="InterPro" id="IPR050738">
    <property type="entry name" value="Sulfatase"/>
</dbReference>
<keyword evidence="2" id="KW-0479">Metal-binding</keyword>
<evidence type="ECO:0000256" key="3">
    <source>
        <dbReference type="ARBA" id="ARBA00022801"/>
    </source>
</evidence>
<proteinExistence type="inferred from homology"/>
<dbReference type="PANTHER" id="PTHR42693:SF43">
    <property type="entry name" value="BLL2667 PROTEIN"/>
    <property type="match status" value="1"/>
</dbReference>
<comment type="similarity">
    <text evidence="1">Belongs to the sulfatase family.</text>
</comment>
<dbReference type="PROSITE" id="PS00149">
    <property type="entry name" value="SULFATASE_2"/>
    <property type="match status" value="1"/>
</dbReference>
<evidence type="ECO:0000313" key="7">
    <source>
        <dbReference type="EMBL" id="SDL11630.1"/>
    </source>
</evidence>
<dbReference type="Gene3D" id="3.30.1120.10">
    <property type="match status" value="1"/>
</dbReference>
<feature type="signal peptide" evidence="5">
    <location>
        <begin position="1"/>
        <end position="19"/>
    </location>
</feature>
<dbReference type="PROSITE" id="PS00523">
    <property type="entry name" value="SULFATASE_1"/>
    <property type="match status" value="1"/>
</dbReference>
<keyword evidence="4" id="KW-0106">Calcium</keyword>
<dbReference type="SUPFAM" id="SSF53649">
    <property type="entry name" value="Alkaline phosphatase-like"/>
    <property type="match status" value="1"/>
</dbReference>
<reference evidence="7 8" key="1">
    <citation type="submission" date="2016-10" db="EMBL/GenBank/DDBJ databases">
        <authorList>
            <person name="de Groot N.N."/>
        </authorList>
    </citation>
    <scope>NUCLEOTIDE SEQUENCE [LARGE SCALE GENOMIC DNA]</scope>
    <source>
        <strain evidence="7 8">DSM 21668</strain>
    </source>
</reference>
<evidence type="ECO:0000256" key="1">
    <source>
        <dbReference type="ARBA" id="ARBA00008779"/>
    </source>
</evidence>
<dbReference type="Proteomes" id="UP000198901">
    <property type="component" value="Unassembled WGS sequence"/>
</dbReference>
<sequence>MQARYTLPLLTLLALPAAAQHDPVQKYEGKIGRTVAETRQWWPQRTRAQKGAPNVVWILLDDVGYGAISTFGGLIRTPTLDSLANQGLRYTNFHTTAICSPTRAALLTGRNSHSVHMGLFPNTAIGTPGYDGYMPFEKATAAEILRENGYNTYAVGKWHLTPPSDQTAAGPFNRWPTGRGFDHYYGFLGGATDQWHPLLWEDTRKVEPEADGRHFTTRITDKAISYIAEQKAVSAEKPFFLYYATGAGHSPHHVAKEWTEPYKGLFDGGWDAYREKVLARQISLGVVPKGTTLPPRNPGIKAWDSLPADEKKLYARFMENYAGFLTHTDYEIGRLVQYLHKIGQLDNTLIFISVGDNGASKEGTFVGIVNGNTPGQSEEERLRRNIENIDLIGTEASQPNYPLGWAMAANTPFRYWKQDANSEGGTHNPLIVFYPKGIQEKGGIRTQYSHIIDVLPTTLELTGAKVPSLLNGYPQERIEGTSLAYSLNNTALASRHTVQHYEIRGSRSIYKDGWKAGTLHKSGDDFAGDKWELYHLSEDFNELHDLASQHPDKLKELRELFDSEADKYNIYPLKDGSEKDLDFSHLYQRDGATRTVLYPEAPQVFGIASPLPVHKSYTITAETELSKGTQGVILAVGGRFNGLSLFVQDGKLQVAHATGQKKYLLASARPVQPGKATVRLVVNYQNAKGPEDPAGTQQLFVNDVKVAEGPIVKAQAAIRSTDEINVGRDLVTQVSDRYKGPFPFTGKIERIVIE</sequence>
<organism evidence="7 8">
    <name type="scientific">Siphonobacter aquaeclarae</name>
    <dbReference type="NCBI Taxonomy" id="563176"/>
    <lineage>
        <taxon>Bacteria</taxon>
        <taxon>Pseudomonadati</taxon>
        <taxon>Bacteroidota</taxon>
        <taxon>Cytophagia</taxon>
        <taxon>Cytophagales</taxon>
        <taxon>Cytophagaceae</taxon>
        <taxon>Siphonobacter</taxon>
    </lineage>
</organism>
<dbReference type="AlphaFoldDB" id="A0A1G9HF64"/>
<keyword evidence="8" id="KW-1185">Reference proteome</keyword>
<evidence type="ECO:0000256" key="2">
    <source>
        <dbReference type="ARBA" id="ARBA00022723"/>
    </source>
</evidence>
<dbReference type="STRING" id="563176.SAMN04488090_0029"/>
<dbReference type="EMBL" id="FNGS01000001">
    <property type="protein sequence ID" value="SDL11630.1"/>
    <property type="molecule type" value="Genomic_DNA"/>
</dbReference>
<dbReference type="CDD" id="cd16025">
    <property type="entry name" value="PAS_like"/>
    <property type="match status" value="1"/>
</dbReference>
<feature type="domain" description="Sulfatase N-terminal" evidence="6">
    <location>
        <begin position="53"/>
        <end position="464"/>
    </location>
</feature>
<dbReference type="InterPro" id="IPR024607">
    <property type="entry name" value="Sulfatase_CS"/>
</dbReference>
<dbReference type="PANTHER" id="PTHR42693">
    <property type="entry name" value="ARYLSULFATASE FAMILY MEMBER"/>
    <property type="match status" value="1"/>
</dbReference>